<feature type="binding site" evidence="2">
    <location>
        <position position="128"/>
    </location>
    <ligand>
        <name>Zn(2+)</name>
        <dbReference type="ChEBI" id="CHEBI:29105"/>
        <note>catalytic</note>
    </ligand>
</feature>
<reference evidence="5" key="1">
    <citation type="submission" date="2020-09" db="EMBL/GenBank/DDBJ databases">
        <authorList>
            <person name="Kikuchi T."/>
        </authorList>
    </citation>
    <scope>NUCLEOTIDE SEQUENCE</scope>
    <source>
        <strain evidence="5">Ka4C1</strain>
    </source>
</reference>
<dbReference type="InterPro" id="IPR034035">
    <property type="entry name" value="Astacin-like_dom"/>
</dbReference>
<keyword evidence="2 3" id="KW-0378">Hydrolase</keyword>
<dbReference type="SMART" id="SM00235">
    <property type="entry name" value="ZnMc"/>
    <property type="match status" value="1"/>
</dbReference>
<dbReference type="PANTHER" id="PTHR10127:SF852">
    <property type="entry name" value="ZINC METALLOPROTEINASE NAS-12"/>
    <property type="match status" value="1"/>
</dbReference>
<evidence type="ECO:0000256" key="2">
    <source>
        <dbReference type="PROSITE-ProRule" id="PRU01211"/>
    </source>
</evidence>
<dbReference type="GO" id="GO:0004222">
    <property type="term" value="F:metalloendopeptidase activity"/>
    <property type="evidence" value="ECO:0007669"/>
    <property type="project" value="UniProtKB-UniRule"/>
</dbReference>
<comment type="cofactor">
    <cofactor evidence="2 3">
        <name>Zn(2+)</name>
        <dbReference type="ChEBI" id="CHEBI:29105"/>
    </cofactor>
    <text evidence="2 3">Binds 1 zinc ion per subunit.</text>
</comment>
<dbReference type="InterPro" id="IPR024079">
    <property type="entry name" value="MetalloPept_cat_dom_sf"/>
</dbReference>
<dbReference type="Proteomes" id="UP000582659">
    <property type="component" value="Unassembled WGS sequence"/>
</dbReference>
<dbReference type="SUPFAM" id="SSF55486">
    <property type="entry name" value="Metalloproteases ('zincins'), catalytic domain"/>
    <property type="match status" value="1"/>
</dbReference>
<feature type="active site" evidence="2">
    <location>
        <position position="125"/>
    </location>
</feature>
<dbReference type="SMR" id="A0A7I8WSU8"/>
<comment type="caution">
    <text evidence="5">The sequence shown here is derived from an EMBL/GenBank/DDBJ whole genome shotgun (WGS) entry which is preliminary data.</text>
</comment>
<dbReference type="Gene3D" id="3.40.390.10">
    <property type="entry name" value="Collagenase (Catalytic Domain)"/>
    <property type="match status" value="1"/>
</dbReference>
<accession>A0A7I8WSU8</accession>
<feature type="domain" description="Peptidase M12A" evidence="4">
    <location>
        <begin position="33"/>
        <end position="232"/>
    </location>
</feature>
<name>A0A7I8WSU8_BURXY</name>
<dbReference type="PRINTS" id="PR00480">
    <property type="entry name" value="ASTACIN"/>
</dbReference>
<dbReference type="InterPro" id="IPR001506">
    <property type="entry name" value="Peptidase_M12A"/>
</dbReference>
<keyword evidence="2 3" id="KW-0645">Protease</keyword>
<dbReference type="AlphaFoldDB" id="A0A7I8WSU8"/>
<keyword evidence="2 3" id="KW-0479">Metal-binding</keyword>
<dbReference type="EMBL" id="CAJFCV020000004">
    <property type="protein sequence ID" value="CAG9115732.1"/>
    <property type="molecule type" value="Genomic_DNA"/>
</dbReference>
<dbReference type="CDD" id="cd04280">
    <property type="entry name" value="ZnMc_astacin_like"/>
    <property type="match status" value="1"/>
</dbReference>
<organism evidence="5 6">
    <name type="scientific">Bursaphelenchus xylophilus</name>
    <name type="common">Pinewood nematode worm</name>
    <name type="synonym">Aphelenchoides xylophilus</name>
    <dbReference type="NCBI Taxonomy" id="6326"/>
    <lineage>
        <taxon>Eukaryota</taxon>
        <taxon>Metazoa</taxon>
        <taxon>Ecdysozoa</taxon>
        <taxon>Nematoda</taxon>
        <taxon>Chromadorea</taxon>
        <taxon>Rhabditida</taxon>
        <taxon>Tylenchina</taxon>
        <taxon>Tylenchomorpha</taxon>
        <taxon>Aphelenchoidea</taxon>
        <taxon>Aphelenchoididae</taxon>
        <taxon>Bursaphelenchus</taxon>
    </lineage>
</organism>
<evidence type="ECO:0000313" key="6">
    <source>
        <dbReference type="Proteomes" id="UP000659654"/>
    </source>
</evidence>
<dbReference type="GO" id="GO:0006508">
    <property type="term" value="P:proteolysis"/>
    <property type="evidence" value="ECO:0007669"/>
    <property type="project" value="UniProtKB-KW"/>
</dbReference>
<dbReference type="PANTHER" id="PTHR10127">
    <property type="entry name" value="DISCOIDIN, CUB, EGF, LAMININ , AND ZINC METALLOPROTEASE DOMAIN CONTAINING"/>
    <property type="match status" value="1"/>
</dbReference>
<dbReference type="GO" id="GO:0008270">
    <property type="term" value="F:zinc ion binding"/>
    <property type="evidence" value="ECO:0007669"/>
    <property type="project" value="UniProtKB-UniRule"/>
</dbReference>
<dbReference type="Proteomes" id="UP000659654">
    <property type="component" value="Unassembled WGS sequence"/>
</dbReference>
<feature type="disulfide bond" evidence="2">
    <location>
        <begin position="76"/>
        <end position="231"/>
    </location>
</feature>
<keyword evidence="2 3" id="KW-0862">Zinc</keyword>
<gene>
    <name evidence="5" type="ORF">BXYJ_LOCUS8984</name>
</gene>
<feature type="binding site" evidence="2">
    <location>
        <position position="124"/>
    </location>
    <ligand>
        <name>Zn(2+)</name>
        <dbReference type="ChEBI" id="CHEBI:29105"/>
        <note>catalytic</note>
    </ligand>
</feature>
<evidence type="ECO:0000259" key="4">
    <source>
        <dbReference type="PROSITE" id="PS51864"/>
    </source>
</evidence>
<keyword evidence="1 2" id="KW-1015">Disulfide bond</keyword>
<protein>
    <recommendedName>
        <fullName evidence="3">Metalloendopeptidase</fullName>
        <ecNumber evidence="3">3.4.24.-</ecNumber>
    </recommendedName>
</protein>
<evidence type="ECO:0000256" key="3">
    <source>
        <dbReference type="RuleBase" id="RU361183"/>
    </source>
</evidence>
<dbReference type="OrthoDB" id="291007at2759"/>
<comment type="caution">
    <text evidence="2">Lacks conserved residue(s) required for the propagation of feature annotation.</text>
</comment>
<feature type="binding site" evidence="2">
    <location>
        <position position="134"/>
    </location>
    <ligand>
        <name>Zn(2+)</name>
        <dbReference type="ChEBI" id="CHEBI:29105"/>
        <note>catalytic</note>
    </ligand>
</feature>
<dbReference type="Pfam" id="PF01400">
    <property type="entry name" value="Astacin"/>
    <property type="match status" value="1"/>
</dbReference>
<dbReference type="EMBL" id="CAJFDI010000004">
    <property type="protein sequence ID" value="CAD5226316.1"/>
    <property type="molecule type" value="Genomic_DNA"/>
</dbReference>
<evidence type="ECO:0000256" key="1">
    <source>
        <dbReference type="ARBA" id="ARBA00023157"/>
    </source>
</evidence>
<dbReference type="EC" id="3.4.24.-" evidence="3"/>
<keyword evidence="2 3" id="KW-0482">Metalloprotease</keyword>
<proteinExistence type="predicted"/>
<dbReference type="InterPro" id="IPR006026">
    <property type="entry name" value="Peptidase_Metallo"/>
</dbReference>
<sequence>MNQNSSAQNLKYGDVLIRLLRHGNFNGNHKMAAAIREKSSNRWKNNIVYYSLSDQYGQDEKDLIKDMMQYLEEQTCFKFIEKSSQRDYLDIRKEDGCYSYVGRVGGPQLLSLSKGCFRPYIIQHELLHALGLEHEHQRHDRDKYIKVNYRNVQKGKEDNFDKIPSHLVELYGQPYDYNSIMHYDSRAFGKFDWNRQRKLETMLPLKERITINDNHQLSELDLAKLRILGKCPQNENELKYAGRKGNGQIKEKDDECRDVSLSCTERLCHLEPYTDLMGHYCVKTCKLCS</sequence>
<evidence type="ECO:0000313" key="5">
    <source>
        <dbReference type="EMBL" id="CAD5226316.1"/>
    </source>
</evidence>
<dbReference type="PROSITE" id="PS51864">
    <property type="entry name" value="ASTACIN"/>
    <property type="match status" value="1"/>
</dbReference>
<keyword evidence="6" id="KW-1185">Reference proteome</keyword>